<reference evidence="1 2" key="1">
    <citation type="submission" date="2014-03" db="EMBL/GenBank/DDBJ databases">
        <title>Genome of Haematobacter massiliensis CCUG 47968.</title>
        <authorList>
            <person name="Wang D."/>
            <person name="Wang G."/>
        </authorList>
    </citation>
    <scope>NUCLEOTIDE SEQUENCE [LARGE SCALE GENOMIC DNA]</scope>
    <source>
        <strain evidence="1 2">CCUG 47968</strain>
    </source>
</reference>
<protein>
    <submittedName>
        <fullName evidence="1">Uncharacterized protein</fullName>
    </submittedName>
</protein>
<dbReference type="OrthoDB" id="7813740at2"/>
<dbReference type="EMBL" id="JGYG01000027">
    <property type="protein sequence ID" value="KFI25340.1"/>
    <property type="molecule type" value="Genomic_DNA"/>
</dbReference>
<keyword evidence="2" id="KW-1185">Reference proteome</keyword>
<evidence type="ECO:0000313" key="1">
    <source>
        <dbReference type="EMBL" id="KFI25340.1"/>
    </source>
</evidence>
<sequence length="833" mass="88620">MIHIGTSLTRLIGAGRGGRSVTPPAEPEFYPDVPPVPLAAAGGSLKFPEGNWNMHAGRAGLTGWKGLLHQGWSEVFTGSGTPSALFAMVRLPVDKRDGPYTKAILGREGSGGNRIRLAYGNPNNSSSASRNRFQGYQYGAGGASVNLRSAPWTEDAALVVFWHDGTDRWGVDWYSLLDGTHHAGEVSSLTGVNPSGAALSGFTVGGAQNMTAFATDTNPLVEELWDGEIALVGYLNGTVAPAEWAALARGARPQDVLPVPAVRWIRELDGTAASLAAPAWATADRTRPAVPVADASPSAGGTMLLPGSTLRPQSATRFVTFDQRSAGMVFGLKPGETVASVPFAGRASGPVEIRVFEAETGRIVRDWVPMPLPTAPENGIWSGRVSLPESANGWLFADARLVGAPEVVAHARSEFGVGYKFMIMGQSQTAMPMVNMTTRLALEPGAAMSGSVATLVNLGLRRILGAEARRPVMGRIGTGVGYAPSDGFVTFLNQFRRLKPKTPVMILNEAVSGTSMRALLAGEVDTATDRQWADITDKLDLWGRDVTAVLWNWLMNEGAMNGSNVVPLMSAMFLPGHAGDMAHSLVRDLEPGWTLGVLGGDRESRIIGREGMRAARTAFAHDNGFTLGPVVSDYRIENAGGPHPGKQFTNPGILGYTPPETFDHGIPRFMQRMGVMALQTIGGLSDVEVHPCYANPRFSADRRKILIDVVAVTGGRIYSPAPTALRSWYVKEEGDLSFASTGEKGAQAVLNTSVSPPQVEITRASGTWAPGVVVQRMDDGEKRADNDGAAEDTIHAGGLYEAWAQDPLGFGFPVVGMRDDSGLWRNLFESIVS</sequence>
<dbReference type="Proteomes" id="UP000028826">
    <property type="component" value="Unassembled WGS sequence"/>
</dbReference>
<gene>
    <name evidence="1" type="ORF">CN97_08415</name>
</gene>
<name>A0A086XTJ0_9RHOB</name>
<proteinExistence type="predicted"/>
<comment type="caution">
    <text evidence="1">The sequence shown here is derived from an EMBL/GenBank/DDBJ whole genome shotgun (WGS) entry which is preliminary data.</text>
</comment>
<dbReference type="eggNOG" id="ENOG502ZV4R">
    <property type="taxonomic scope" value="Bacteria"/>
</dbReference>
<accession>A0A086XTJ0</accession>
<organism evidence="1 2">
    <name type="scientific">Haematobacter massiliensis</name>
    <dbReference type="NCBI Taxonomy" id="195105"/>
    <lineage>
        <taxon>Bacteria</taxon>
        <taxon>Pseudomonadati</taxon>
        <taxon>Pseudomonadota</taxon>
        <taxon>Alphaproteobacteria</taxon>
        <taxon>Rhodobacterales</taxon>
        <taxon>Paracoccaceae</taxon>
        <taxon>Haematobacter</taxon>
    </lineage>
</organism>
<evidence type="ECO:0000313" key="2">
    <source>
        <dbReference type="Proteomes" id="UP000028826"/>
    </source>
</evidence>
<dbReference type="AlphaFoldDB" id="A0A086XTJ0"/>
<dbReference type="RefSeq" id="WP_035714975.1">
    <property type="nucleotide sequence ID" value="NZ_JGYG01000027.1"/>
</dbReference>